<comment type="caution">
    <text evidence="2">The sequence shown here is derived from an EMBL/GenBank/DDBJ whole genome shotgun (WGS) entry which is preliminary data.</text>
</comment>
<keyword evidence="3" id="KW-1185">Reference proteome</keyword>
<accession>A0ABP1PZB1</accession>
<evidence type="ECO:0000313" key="2">
    <source>
        <dbReference type="EMBL" id="CAL8078825.1"/>
    </source>
</evidence>
<organism evidence="2 3">
    <name type="scientific">Orchesella dallaii</name>
    <dbReference type="NCBI Taxonomy" id="48710"/>
    <lineage>
        <taxon>Eukaryota</taxon>
        <taxon>Metazoa</taxon>
        <taxon>Ecdysozoa</taxon>
        <taxon>Arthropoda</taxon>
        <taxon>Hexapoda</taxon>
        <taxon>Collembola</taxon>
        <taxon>Entomobryomorpha</taxon>
        <taxon>Entomobryoidea</taxon>
        <taxon>Orchesellidae</taxon>
        <taxon>Orchesellinae</taxon>
        <taxon>Orchesella</taxon>
    </lineage>
</organism>
<protein>
    <submittedName>
        <fullName evidence="2">Uncharacterized protein</fullName>
    </submittedName>
</protein>
<feature type="region of interest" description="Disordered" evidence="1">
    <location>
        <begin position="160"/>
        <end position="183"/>
    </location>
</feature>
<proteinExistence type="predicted"/>
<evidence type="ECO:0000256" key="1">
    <source>
        <dbReference type="SAM" id="MobiDB-lite"/>
    </source>
</evidence>
<sequence>MATLIMSRRDGCDSGKRVQYHISLGNPMKEELEEGQAGMSGLAVSESGACSKKARINEEGNSVNVEEKDSAALLKSADVINEEPAARGSTMESGERSPSPTLEGGVETEVKWSTRPVALYAKLEFKAQDSRSLGGSGGSLRRCRTALVDLRTILDAEEAAEEEEQKHNRARFSIGGDDENDRNEKKLVMRRIPLRVRFRPRGLYTIIEVDVEEDDD</sequence>
<dbReference type="EMBL" id="CAXLJM020000013">
    <property type="protein sequence ID" value="CAL8078825.1"/>
    <property type="molecule type" value="Genomic_DNA"/>
</dbReference>
<name>A0ABP1PZB1_9HEXA</name>
<feature type="compositionally biased region" description="Polar residues" evidence="1">
    <location>
        <begin position="90"/>
        <end position="100"/>
    </location>
</feature>
<dbReference type="Proteomes" id="UP001642540">
    <property type="component" value="Unassembled WGS sequence"/>
</dbReference>
<reference evidence="2 3" key="1">
    <citation type="submission" date="2024-08" db="EMBL/GenBank/DDBJ databases">
        <authorList>
            <person name="Cucini C."/>
            <person name="Frati F."/>
        </authorList>
    </citation>
    <scope>NUCLEOTIDE SEQUENCE [LARGE SCALE GENOMIC DNA]</scope>
</reference>
<evidence type="ECO:0000313" key="3">
    <source>
        <dbReference type="Proteomes" id="UP001642540"/>
    </source>
</evidence>
<feature type="region of interest" description="Disordered" evidence="1">
    <location>
        <begin position="78"/>
        <end position="108"/>
    </location>
</feature>
<gene>
    <name evidence="2" type="ORF">ODALV1_LOCUS4195</name>
</gene>